<dbReference type="GO" id="GO:0008270">
    <property type="term" value="F:zinc ion binding"/>
    <property type="evidence" value="ECO:0007669"/>
    <property type="project" value="InterPro"/>
</dbReference>
<dbReference type="SUPFAM" id="SSF57756">
    <property type="entry name" value="Retrovirus zinc finger-like domains"/>
    <property type="match status" value="1"/>
</dbReference>
<accession>A0A6L2N8R9</accession>
<gene>
    <name evidence="1" type="ORF">Tci_054556</name>
</gene>
<organism evidence="1">
    <name type="scientific">Tanacetum cinerariifolium</name>
    <name type="common">Dalmatian daisy</name>
    <name type="synonym">Chrysanthemum cinerariifolium</name>
    <dbReference type="NCBI Taxonomy" id="118510"/>
    <lineage>
        <taxon>Eukaryota</taxon>
        <taxon>Viridiplantae</taxon>
        <taxon>Streptophyta</taxon>
        <taxon>Embryophyta</taxon>
        <taxon>Tracheophyta</taxon>
        <taxon>Spermatophyta</taxon>
        <taxon>Magnoliopsida</taxon>
        <taxon>eudicotyledons</taxon>
        <taxon>Gunneridae</taxon>
        <taxon>Pentapetalae</taxon>
        <taxon>asterids</taxon>
        <taxon>campanulids</taxon>
        <taxon>Asterales</taxon>
        <taxon>Asteraceae</taxon>
        <taxon>Asteroideae</taxon>
        <taxon>Anthemideae</taxon>
        <taxon>Anthemidinae</taxon>
        <taxon>Tanacetum</taxon>
    </lineage>
</organism>
<proteinExistence type="predicted"/>
<reference evidence="1" key="1">
    <citation type="journal article" date="2019" name="Sci. Rep.">
        <title>Draft genome of Tanacetum cinerariifolium, the natural source of mosquito coil.</title>
        <authorList>
            <person name="Yamashiro T."/>
            <person name="Shiraishi A."/>
            <person name="Satake H."/>
            <person name="Nakayama K."/>
        </authorList>
    </citation>
    <scope>NUCLEOTIDE SEQUENCE</scope>
</reference>
<dbReference type="GO" id="GO:0003676">
    <property type="term" value="F:nucleic acid binding"/>
    <property type="evidence" value="ECO:0007669"/>
    <property type="project" value="InterPro"/>
</dbReference>
<dbReference type="Gene3D" id="4.10.60.10">
    <property type="entry name" value="Zinc finger, CCHC-type"/>
    <property type="match status" value="1"/>
</dbReference>
<dbReference type="EMBL" id="BKCJ010008507">
    <property type="protein sequence ID" value="GEU82578.1"/>
    <property type="molecule type" value="Genomic_DNA"/>
</dbReference>
<dbReference type="AlphaFoldDB" id="A0A6L2N8R9"/>
<dbReference type="InterPro" id="IPR036875">
    <property type="entry name" value="Znf_CCHC_sf"/>
</dbReference>
<name>A0A6L2N8R9_TANCI</name>
<evidence type="ECO:0000313" key="1">
    <source>
        <dbReference type="EMBL" id="GEU82578.1"/>
    </source>
</evidence>
<comment type="caution">
    <text evidence="1">The sequence shown here is derived from an EMBL/GenBank/DDBJ whole genome shotgun (WGS) entry which is preliminary data.</text>
</comment>
<sequence>MTDKVDGHFLSSLSVIRIGLMASFTASRVLKNGRDFAADLDRNLLMLASFPFSLCTSFKHFVDGRLRTAYTLSEHTFNPSAFTLPCPPKVDKLLCHFSIRMETFDRVPTEGLYLPVYFCITGFDSQLCPVISAGLQANISKLRLSRPHNFFCPSSAKVHALIGGMPYFPMELTELDSVSFFYWVVIASCCFHDKNDFFHSRLEAATSLLRNVVVTLIISSTDFGILSCRCLINFGLELLDEKLSQEDVNQKLLRILSHEWNTHAVVWRNKADLDTISMDDLYNNLKNITINGNETISFDKSKVECYNFHKRGHFARECRAPRNQDNMNKESLKRSVPVVTSTSIALVSCDGLGGYDWSDQAEEGPNYALMAFSSSDRT</sequence>
<protein>
    <submittedName>
        <fullName evidence="1">Uncharacterized protein</fullName>
    </submittedName>
</protein>